<dbReference type="RefSeq" id="WP_183672876.1">
    <property type="nucleotide sequence ID" value="NZ_CBCRYX010000001.1"/>
</dbReference>
<dbReference type="EMBL" id="JACHHF010000002">
    <property type="protein sequence ID" value="MBB5175448.1"/>
    <property type="molecule type" value="Genomic_DNA"/>
</dbReference>
<dbReference type="Proteomes" id="UP000579136">
    <property type="component" value="Unassembled WGS sequence"/>
</dbReference>
<comment type="caution">
    <text evidence="1">The sequence shown here is derived from an EMBL/GenBank/DDBJ whole genome shotgun (WGS) entry which is preliminary data.</text>
</comment>
<dbReference type="AlphaFoldDB" id="A0A9Q2HEP6"/>
<gene>
    <name evidence="1" type="ORF">HNQ45_000318</name>
</gene>
<accession>A0A9Q2HEP6</accession>
<organism evidence="1 2">
    <name type="scientific">Nosocomiicoccus ampullae</name>
    <dbReference type="NCBI Taxonomy" id="489910"/>
    <lineage>
        <taxon>Bacteria</taxon>
        <taxon>Bacillati</taxon>
        <taxon>Bacillota</taxon>
        <taxon>Bacilli</taxon>
        <taxon>Bacillales</taxon>
        <taxon>Staphylococcaceae</taxon>
        <taxon>Nosocomiicoccus</taxon>
    </lineage>
</organism>
<protein>
    <recommendedName>
        <fullName evidence="3">General stress protein 17M-like domain-containing protein</fullName>
    </recommendedName>
</protein>
<evidence type="ECO:0000313" key="1">
    <source>
        <dbReference type="EMBL" id="MBB5175448.1"/>
    </source>
</evidence>
<evidence type="ECO:0008006" key="3">
    <source>
        <dbReference type="Google" id="ProtNLM"/>
    </source>
</evidence>
<keyword evidence="2" id="KW-1185">Reference proteome</keyword>
<reference evidence="1 2" key="1">
    <citation type="submission" date="2020-08" db="EMBL/GenBank/DDBJ databases">
        <title>Genomic Encyclopedia of Type Strains, Phase IV (KMG-IV): sequencing the most valuable type-strain genomes for metagenomic binning, comparative biology and taxonomic classification.</title>
        <authorList>
            <person name="Goeker M."/>
        </authorList>
    </citation>
    <scope>NUCLEOTIDE SEQUENCE [LARGE SCALE GENOMIC DNA]</scope>
    <source>
        <strain evidence="1 2">DSM 19163</strain>
    </source>
</reference>
<proteinExistence type="predicted"/>
<evidence type="ECO:0000313" key="2">
    <source>
        <dbReference type="Proteomes" id="UP000579136"/>
    </source>
</evidence>
<name>A0A9Q2HEP6_9STAP</name>
<sequence>MEQKGIFEVFDDIGNVSKRVQQLGHEGIDERRIILFSKHSPPTEFTREHDVDIRMGEGNLWQKFESLFTDKDGEERATEDLQLNQHEEEAFSKAMDADQYVLYIPHDSKARVQSEDEEVVDLSNKGDY</sequence>